<evidence type="ECO:0000259" key="1">
    <source>
        <dbReference type="PROSITE" id="PS50181"/>
    </source>
</evidence>
<reference evidence="2 3" key="1">
    <citation type="submission" date="2019-06" db="EMBL/GenBank/DDBJ databases">
        <authorList>
            <person name="Broberg M."/>
        </authorList>
    </citation>
    <scope>NUCLEOTIDE SEQUENCE [LARGE SCALE GENOMIC DNA]</scope>
</reference>
<dbReference type="PROSITE" id="PS50181">
    <property type="entry name" value="FBOX"/>
    <property type="match status" value="1"/>
</dbReference>
<organism evidence="2 3">
    <name type="scientific">Bionectria ochroleuca</name>
    <name type="common">Gliocladium roseum</name>
    <dbReference type="NCBI Taxonomy" id="29856"/>
    <lineage>
        <taxon>Eukaryota</taxon>
        <taxon>Fungi</taxon>
        <taxon>Dikarya</taxon>
        <taxon>Ascomycota</taxon>
        <taxon>Pezizomycotina</taxon>
        <taxon>Sordariomycetes</taxon>
        <taxon>Hypocreomycetidae</taxon>
        <taxon>Hypocreales</taxon>
        <taxon>Bionectriaceae</taxon>
        <taxon>Clonostachys</taxon>
    </lineage>
</organism>
<dbReference type="InterPro" id="IPR001810">
    <property type="entry name" value="F-box_dom"/>
</dbReference>
<evidence type="ECO:0000313" key="2">
    <source>
        <dbReference type="EMBL" id="VUC31950.1"/>
    </source>
</evidence>
<comment type="caution">
    <text evidence="2">The sequence shown here is derived from an EMBL/GenBank/DDBJ whole genome shotgun (WGS) entry which is preliminary data.</text>
</comment>
<dbReference type="SUPFAM" id="SSF81383">
    <property type="entry name" value="F-box domain"/>
    <property type="match status" value="1"/>
</dbReference>
<sequence>MDARGTWARSCDCLSDLPTELQVTIFGKLDPVSIVAVSQVNRPLRNSIDPGEEDYVNSLLALEITPKYGGDALIGVNFEPHRWVCTTCRRLRPHEWFDNPSLSNLGYVKPGIGTPAAEPRPWAPARIREKAPEDALFTDDKTKRKLKIYNGIFKINMGNISAEHPYTQHFELSQVRALGIPEVNILAQQPLNRDSPQRIRQRLREECFALYAELRGHKRMFRTCIECQAKLCRISSEACGLSMPPYALMVESRAMPFDSPLDRFFPEVATWPSQGQTPWPEYLGPNGANTRKALEPPEEWPMTKWPLRLIRCPQCETWQEQRAFRLCDERMAYDLPKQALAEDILKGTKRHIGLSLLLKEGVLCNHCLCKEKGVEALEAELVANFRDLLAEETMLVRKEVYRHWVRLLLWTLEENRALWYSLYDLADPKIPRIYEARWQDHVDVDGLKDVTATSFYQFAIATTLLMQSPPWIESVMFPFVRWMVASRVFIERWLWAEGVLARIDEGKVSLAEMVLARHGPGLNLNCPWRWKRWMQSR</sequence>
<name>A0ABY6UMG2_BIOOC</name>
<gene>
    <name evidence="2" type="ORF">CLO192961_LOCUS315804</name>
</gene>
<dbReference type="Pfam" id="PF00646">
    <property type="entry name" value="F-box"/>
    <property type="match status" value="1"/>
</dbReference>
<evidence type="ECO:0000313" key="3">
    <source>
        <dbReference type="Proteomes" id="UP000766486"/>
    </source>
</evidence>
<dbReference type="EMBL" id="CABFNS010000837">
    <property type="protein sequence ID" value="VUC31950.1"/>
    <property type="molecule type" value="Genomic_DNA"/>
</dbReference>
<proteinExistence type="predicted"/>
<dbReference type="Proteomes" id="UP000766486">
    <property type="component" value="Unassembled WGS sequence"/>
</dbReference>
<keyword evidence="3" id="KW-1185">Reference proteome</keyword>
<dbReference type="Gene3D" id="1.20.1280.50">
    <property type="match status" value="1"/>
</dbReference>
<protein>
    <recommendedName>
        <fullName evidence="1">F-box domain-containing protein</fullName>
    </recommendedName>
</protein>
<feature type="domain" description="F-box" evidence="1">
    <location>
        <begin position="11"/>
        <end position="58"/>
    </location>
</feature>
<accession>A0ABY6UMG2</accession>
<dbReference type="InterPro" id="IPR036047">
    <property type="entry name" value="F-box-like_dom_sf"/>
</dbReference>